<name>A0A9N9BY79_9GLOM</name>
<comment type="caution">
    <text evidence="1">The sequence shown here is derived from an EMBL/GenBank/DDBJ whole genome shotgun (WGS) entry which is preliminary data.</text>
</comment>
<dbReference type="Proteomes" id="UP000789572">
    <property type="component" value="Unassembled WGS sequence"/>
</dbReference>
<accession>A0A9N9BY79</accession>
<sequence length="293" mass="35316">MYKKQLNEEYVRELMSKFENILLANSKRTYYPPTGRQEFCYKLLEIDYTRYDKNFELSFLETRSIFREILKSNKNNLETRDSFILYMKWKDCLETIVDSNNYLECLDKLRNNAETFWSLNELRRFCTKEVFLNFLYIEAIIDIKQIKYETQYIDIEELNNFRNIDNYWFHNQHEDAYTSCRALFLSVVVKRLNKEIIDPKNDVPEYIRKITEKYKIDGLTENLLSALQAITNIRHRFGKKEPPRSKEDVVFLKNLENAQQIDKKVCTRLEIDLLKALHNLTMVLETEKNILGK</sequence>
<organism evidence="1 2">
    <name type="scientific">Paraglomus occultum</name>
    <dbReference type="NCBI Taxonomy" id="144539"/>
    <lineage>
        <taxon>Eukaryota</taxon>
        <taxon>Fungi</taxon>
        <taxon>Fungi incertae sedis</taxon>
        <taxon>Mucoromycota</taxon>
        <taxon>Glomeromycotina</taxon>
        <taxon>Glomeromycetes</taxon>
        <taxon>Paraglomerales</taxon>
        <taxon>Paraglomeraceae</taxon>
        <taxon>Paraglomus</taxon>
    </lineage>
</organism>
<evidence type="ECO:0000313" key="1">
    <source>
        <dbReference type="EMBL" id="CAG8584042.1"/>
    </source>
</evidence>
<dbReference type="AlphaFoldDB" id="A0A9N9BY79"/>
<gene>
    <name evidence="1" type="ORF">POCULU_LOCUS6635</name>
</gene>
<proteinExistence type="predicted"/>
<reference evidence="1" key="1">
    <citation type="submission" date="2021-06" db="EMBL/GenBank/DDBJ databases">
        <authorList>
            <person name="Kallberg Y."/>
            <person name="Tangrot J."/>
            <person name="Rosling A."/>
        </authorList>
    </citation>
    <scope>NUCLEOTIDE SEQUENCE</scope>
    <source>
        <strain evidence="1">IA702</strain>
    </source>
</reference>
<dbReference type="EMBL" id="CAJVPJ010001268">
    <property type="protein sequence ID" value="CAG8584042.1"/>
    <property type="molecule type" value="Genomic_DNA"/>
</dbReference>
<evidence type="ECO:0000313" key="2">
    <source>
        <dbReference type="Proteomes" id="UP000789572"/>
    </source>
</evidence>
<protein>
    <submittedName>
        <fullName evidence="1">10265_t:CDS:1</fullName>
    </submittedName>
</protein>
<keyword evidence="2" id="KW-1185">Reference proteome</keyword>